<proteinExistence type="predicted"/>
<evidence type="ECO:0000313" key="2">
    <source>
        <dbReference type="EMBL" id="CAE0645525.1"/>
    </source>
</evidence>
<protein>
    <submittedName>
        <fullName evidence="2">Uncharacterized protein</fullName>
    </submittedName>
</protein>
<dbReference type="AlphaFoldDB" id="A0A7S4DF07"/>
<evidence type="ECO:0000256" key="1">
    <source>
        <dbReference type="SAM" id="MobiDB-lite"/>
    </source>
</evidence>
<feature type="region of interest" description="Disordered" evidence="1">
    <location>
        <begin position="68"/>
        <end position="100"/>
    </location>
</feature>
<name>A0A7S4DF07_9EUKA</name>
<feature type="compositionally biased region" description="Polar residues" evidence="1">
    <location>
        <begin position="85"/>
        <end position="95"/>
    </location>
</feature>
<accession>A0A7S4DF07</accession>
<gene>
    <name evidence="2" type="ORF">LGLO00237_LOCUS1309</name>
</gene>
<organism evidence="2">
    <name type="scientific">Lotharella globosa</name>
    <dbReference type="NCBI Taxonomy" id="91324"/>
    <lineage>
        <taxon>Eukaryota</taxon>
        <taxon>Sar</taxon>
        <taxon>Rhizaria</taxon>
        <taxon>Cercozoa</taxon>
        <taxon>Chlorarachniophyceae</taxon>
        <taxon>Lotharella</taxon>
    </lineage>
</organism>
<dbReference type="EMBL" id="HBIV01001907">
    <property type="protein sequence ID" value="CAE0645525.1"/>
    <property type="molecule type" value="Transcribed_RNA"/>
</dbReference>
<reference evidence="2" key="1">
    <citation type="submission" date="2021-01" db="EMBL/GenBank/DDBJ databases">
        <authorList>
            <person name="Corre E."/>
            <person name="Pelletier E."/>
            <person name="Niang G."/>
            <person name="Scheremetjew M."/>
            <person name="Finn R."/>
            <person name="Kale V."/>
            <person name="Holt S."/>
            <person name="Cochrane G."/>
            <person name="Meng A."/>
            <person name="Brown T."/>
            <person name="Cohen L."/>
        </authorList>
    </citation>
    <scope>NUCLEOTIDE SEQUENCE</scope>
    <source>
        <strain evidence="2">CCCM811</strain>
    </source>
</reference>
<sequence>MHSTDPGDSLLEIEVITDGRRPVKRGSIIKMNRPNATREQDCKKYEKVEPPTDGEDLGDIMNIMIDGRRGSGISASSGEDGANERIQNFPASPSPLTREEKAELTEIVPGHQRELSRHVGFDEGNIKATRKKKKTGSIRNMFGFMRSDSFRTNKERMKTFT</sequence>